<proteinExistence type="inferred from homology"/>
<evidence type="ECO:0000313" key="4">
    <source>
        <dbReference type="Proteomes" id="UP000812982"/>
    </source>
</evidence>
<dbReference type="PANTHER" id="PTHR46696">
    <property type="entry name" value="P450, PUTATIVE (EUROFUNG)-RELATED"/>
    <property type="match status" value="1"/>
</dbReference>
<keyword evidence="2" id="KW-0408">Iron</keyword>
<comment type="caution">
    <text evidence="3">The sequence shown here is derived from an EMBL/GenBank/DDBJ whole genome shotgun (WGS) entry which is preliminary data.</text>
</comment>
<sequence length="414" mass="46437">MTIHQDGSICAEQFRQFDHHSPEFAQAPYETFDAMRSSCPLQRSDLYGGFWSLVSYESVFDAARDDATFSSYPSIGVPPAPSPFPIPPIESDPPHTAQWRSITLRHFSPGAAERLRPRARQMAVEMVNEFIERGECDIIEELTSPLPAKLILHMLGLDESKYRHWVNWVHTFVHNIASDDAAAAAAGVDLMSEIGTHIRERRAGGETADDVFGAILAGSLDGVPLDDMQVTMYTFMMMLGGMDTTSGLTGNALICLMERPELRRQLIDHPDRLEIATEEFLRHSTPTLGLGREIARDTEFHGQQLKAGERAMLMWGAANRDPAVFEDPDRIDFHRPNSRRHMAFGVGIHRCLGSHIARMMFQEMLSEILERLPDFELAGQIVRFENAGNVYAARKLPIRFTPGPRKPALPTEVL</sequence>
<dbReference type="InterPro" id="IPR017972">
    <property type="entry name" value="Cyt_P450_CS"/>
</dbReference>
<evidence type="ECO:0000256" key="1">
    <source>
        <dbReference type="ARBA" id="ARBA00010617"/>
    </source>
</evidence>
<keyword evidence="2" id="KW-0349">Heme</keyword>
<reference evidence="3 4" key="1">
    <citation type="journal article" date="2021" name="Sci. Rep.">
        <title>Phenotypic and genomic hallmarks of a novel, potentially pathogenic rapidly growing Mycobacterium species related to the Mycobacterium fortuitum complex.</title>
        <authorList>
            <person name="Gharbi R."/>
            <person name="Khanna V."/>
            <person name="Frigui W."/>
            <person name="Mhenni B."/>
            <person name="Brosch R."/>
            <person name="Mardassi H."/>
        </authorList>
    </citation>
    <scope>NUCLEOTIDE SEQUENCE [LARGE SCALE GENOMIC DNA]</scope>
    <source>
        <strain evidence="3 4">TNTM28</strain>
    </source>
</reference>
<keyword evidence="2" id="KW-0560">Oxidoreductase</keyword>
<dbReference type="PROSITE" id="PS00086">
    <property type="entry name" value="CYTOCHROME_P450"/>
    <property type="match status" value="1"/>
</dbReference>
<dbReference type="PANTHER" id="PTHR46696:SF6">
    <property type="entry name" value="P450, PUTATIVE (EUROFUNG)-RELATED"/>
    <property type="match status" value="1"/>
</dbReference>
<dbReference type="InterPro" id="IPR001128">
    <property type="entry name" value="Cyt_P450"/>
</dbReference>
<dbReference type="Proteomes" id="UP000812982">
    <property type="component" value="Unassembled WGS sequence"/>
</dbReference>
<gene>
    <name evidence="3" type="ORF">FR943_14955</name>
</gene>
<dbReference type="EMBL" id="VOMB01000018">
    <property type="protein sequence ID" value="MBU9765137.1"/>
    <property type="molecule type" value="Genomic_DNA"/>
</dbReference>
<evidence type="ECO:0000313" key="3">
    <source>
        <dbReference type="EMBL" id="MBU9765137.1"/>
    </source>
</evidence>
<keyword evidence="4" id="KW-1185">Reference proteome</keyword>
<name>A0ABS6KNJ0_9MYCO</name>
<comment type="similarity">
    <text evidence="1 2">Belongs to the cytochrome P450 family.</text>
</comment>
<organism evidence="3 4">
    <name type="scientific">[Mycobacterium] fortunisiensis</name>
    <dbReference type="NCBI Taxonomy" id="2600579"/>
    <lineage>
        <taxon>Bacteria</taxon>
        <taxon>Bacillati</taxon>
        <taxon>Actinomycetota</taxon>
        <taxon>Actinomycetes</taxon>
        <taxon>Mycobacteriales</taxon>
        <taxon>Mycobacteriaceae</taxon>
        <taxon>Mycolicibacterium</taxon>
    </lineage>
</organism>
<keyword evidence="2" id="KW-0479">Metal-binding</keyword>
<protein>
    <submittedName>
        <fullName evidence="3">Cytochrome P450</fullName>
    </submittedName>
</protein>
<evidence type="ECO:0000256" key="2">
    <source>
        <dbReference type="RuleBase" id="RU000461"/>
    </source>
</evidence>
<dbReference type="Pfam" id="PF00067">
    <property type="entry name" value="p450"/>
    <property type="match status" value="1"/>
</dbReference>
<accession>A0ABS6KNJ0</accession>
<keyword evidence="2" id="KW-0503">Monooxygenase</keyword>